<dbReference type="Proteomes" id="UP000053257">
    <property type="component" value="Unassembled WGS sequence"/>
</dbReference>
<dbReference type="OrthoDB" id="9988102at2759"/>
<reference evidence="3 4" key="1">
    <citation type="journal article" date="2014" name="PLoS Genet.">
        <title>Analysis of the Phlebiopsis gigantea genome, transcriptome and secretome provides insight into its pioneer colonization strategies of wood.</title>
        <authorList>
            <person name="Hori C."/>
            <person name="Ishida T."/>
            <person name="Igarashi K."/>
            <person name="Samejima M."/>
            <person name="Suzuki H."/>
            <person name="Master E."/>
            <person name="Ferreira P."/>
            <person name="Ruiz-Duenas F.J."/>
            <person name="Held B."/>
            <person name="Canessa P."/>
            <person name="Larrondo L.F."/>
            <person name="Schmoll M."/>
            <person name="Druzhinina I.S."/>
            <person name="Kubicek C.P."/>
            <person name="Gaskell J.A."/>
            <person name="Kersten P."/>
            <person name="St John F."/>
            <person name="Glasner J."/>
            <person name="Sabat G."/>
            <person name="Splinter BonDurant S."/>
            <person name="Syed K."/>
            <person name="Yadav J."/>
            <person name="Mgbeahuruike A.C."/>
            <person name="Kovalchuk A."/>
            <person name="Asiegbu F.O."/>
            <person name="Lackner G."/>
            <person name="Hoffmeister D."/>
            <person name="Rencoret J."/>
            <person name="Gutierrez A."/>
            <person name="Sun H."/>
            <person name="Lindquist E."/>
            <person name="Barry K."/>
            <person name="Riley R."/>
            <person name="Grigoriev I.V."/>
            <person name="Henrissat B."/>
            <person name="Kues U."/>
            <person name="Berka R.M."/>
            <person name="Martinez A.T."/>
            <person name="Covert S.F."/>
            <person name="Blanchette R.A."/>
            <person name="Cullen D."/>
        </authorList>
    </citation>
    <scope>NUCLEOTIDE SEQUENCE [LARGE SCALE GENOMIC DNA]</scope>
    <source>
        <strain evidence="3 4">11061_1 CR5-6</strain>
    </source>
</reference>
<keyword evidence="4" id="KW-1185">Reference proteome</keyword>
<keyword evidence="2" id="KW-1133">Transmembrane helix</keyword>
<feature type="region of interest" description="Disordered" evidence="1">
    <location>
        <begin position="171"/>
        <end position="293"/>
    </location>
</feature>
<feature type="transmembrane region" description="Helical" evidence="2">
    <location>
        <begin position="663"/>
        <end position="682"/>
    </location>
</feature>
<dbReference type="AlphaFoldDB" id="A0A0C3NZV3"/>
<feature type="compositionally biased region" description="Pro residues" evidence="1">
    <location>
        <begin position="55"/>
        <end position="69"/>
    </location>
</feature>
<keyword evidence="2" id="KW-0472">Membrane</keyword>
<evidence type="ECO:0000313" key="3">
    <source>
        <dbReference type="EMBL" id="KIP11009.1"/>
    </source>
</evidence>
<dbReference type="EMBL" id="KN840449">
    <property type="protein sequence ID" value="KIP11009.1"/>
    <property type="molecule type" value="Genomic_DNA"/>
</dbReference>
<evidence type="ECO:0000256" key="1">
    <source>
        <dbReference type="SAM" id="MobiDB-lite"/>
    </source>
</evidence>
<protein>
    <submittedName>
        <fullName evidence="3">Uncharacterized protein</fullName>
    </submittedName>
</protein>
<proteinExistence type="predicted"/>
<keyword evidence="2" id="KW-0812">Transmembrane</keyword>
<feature type="compositionally biased region" description="Basic and acidic residues" evidence="1">
    <location>
        <begin position="27"/>
        <end position="39"/>
    </location>
</feature>
<organism evidence="3 4">
    <name type="scientific">Phlebiopsis gigantea (strain 11061_1 CR5-6)</name>
    <name type="common">White-rot fungus</name>
    <name type="synonym">Peniophora gigantea</name>
    <dbReference type="NCBI Taxonomy" id="745531"/>
    <lineage>
        <taxon>Eukaryota</taxon>
        <taxon>Fungi</taxon>
        <taxon>Dikarya</taxon>
        <taxon>Basidiomycota</taxon>
        <taxon>Agaricomycotina</taxon>
        <taxon>Agaricomycetes</taxon>
        <taxon>Polyporales</taxon>
        <taxon>Phanerochaetaceae</taxon>
        <taxon>Phlebiopsis</taxon>
    </lineage>
</organism>
<feature type="transmembrane region" description="Helical" evidence="2">
    <location>
        <begin position="630"/>
        <end position="651"/>
    </location>
</feature>
<accession>A0A0C3NZV3</accession>
<feature type="region of interest" description="Disordered" evidence="1">
    <location>
        <begin position="27"/>
        <end position="71"/>
    </location>
</feature>
<feature type="compositionally biased region" description="Basic residues" evidence="1">
    <location>
        <begin position="237"/>
        <end position="247"/>
    </location>
</feature>
<gene>
    <name evidence="3" type="ORF">PHLGIDRAFT_21907</name>
</gene>
<dbReference type="STRING" id="745531.A0A0C3NZV3"/>
<feature type="compositionally biased region" description="Low complexity" evidence="1">
    <location>
        <begin position="196"/>
        <end position="206"/>
    </location>
</feature>
<dbReference type="HOGENOM" id="CLU_405434_0_0_1"/>
<feature type="region of interest" description="Disordered" evidence="1">
    <location>
        <begin position="360"/>
        <end position="379"/>
    </location>
</feature>
<name>A0A0C3NZV3_PHLG1</name>
<evidence type="ECO:0000313" key="4">
    <source>
        <dbReference type="Proteomes" id="UP000053257"/>
    </source>
</evidence>
<sequence length="684" mass="76161">MGNKVSVSQDEQDEAEYRALIQDVENARRRARAAQDLEAGHTTPHCAQRTSASRPRPPQALRPEIPPNIPHVDRAKSWVTIPSYDGDASVQSQLDPDGRDYASSHQDVVILPAPQYIPPPPVVICPPAIAAPAQPVVILPGVCERPSRSASPPSVRLPFERNRQTRSPSLVIVRSSFERRSRSRSSSTLSYVDQQSPSRSPRSISYSRRRHSSPPPLPTIVRAPPSQHTANSSPRRMSSRSRGRSRSPRIITVETARCHRRSPMRSSPPRPEIITCHRKSRSPRSGSPPTMRQCLRSQSTLPIILPGSRSSSPIIVWQPPARARSRSPVRIIRTCGRSRSPLTIVRSPSRILRRSPVAHIIRTPTPPPPGSSIHPTSSEGTLARSIGIFSERITELQGVVTQLTHAMEISLQRSATTHSQTVSILTAMEGRLNGIEKGHGSLHDNLSLAELVSPNMDLPGRFQSEGYDTKDFNIKELEAYSPKIVLATGLGHPFLQRNCPSGPKWSPPWKVFPLKAFRGSDFTYVKIKSDWDDEALLRQISKTYEDLRKFWRRWFSLRSVSSITMVLADHTIIFPQRIGPAKVSPSKNLRLRYLLSHPHTMRGKHEFMEVLTSRTDFGIEFVERFQLGRIAFAVIIPVMASAILAIIYSILTDDVSSAFTISSYMTGAYSVCLVLVGILNLVES</sequence>
<evidence type="ECO:0000256" key="2">
    <source>
        <dbReference type="SAM" id="Phobius"/>
    </source>
</evidence>